<dbReference type="STRING" id="22663.A0A2I0J3Q1"/>
<organism evidence="6 7">
    <name type="scientific">Punica granatum</name>
    <name type="common">Pomegranate</name>
    <dbReference type="NCBI Taxonomy" id="22663"/>
    <lineage>
        <taxon>Eukaryota</taxon>
        <taxon>Viridiplantae</taxon>
        <taxon>Streptophyta</taxon>
        <taxon>Embryophyta</taxon>
        <taxon>Tracheophyta</taxon>
        <taxon>Spermatophyta</taxon>
        <taxon>Magnoliopsida</taxon>
        <taxon>eudicotyledons</taxon>
        <taxon>Gunneridae</taxon>
        <taxon>Pentapetalae</taxon>
        <taxon>rosids</taxon>
        <taxon>malvids</taxon>
        <taxon>Myrtales</taxon>
        <taxon>Lythraceae</taxon>
        <taxon>Punica</taxon>
    </lineage>
</organism>
<dbReference type="GO" id="GO:0000977">
    <property type="term" value="F:RNA polymerase II transcription regulatory region sequence-specific DNA binding"/>
    <property type="evidence" value="ECO:0007669"/>
    <property type="project" value="TreeGrafter"/>
</dbReference>
<evidence type="ECO:0000256" key="4">
    <source>
        <dbReference type="ARBA" id="ARBA00023163"/>
    </source>
</evidence>
<dbReference type="SMART" id="SM00353">
    <property type="entry name" value="HLH"/>
    <property type="match status" value="1"/>
</dbReference>
<dbReference type="InterPro" id="IPR011598">
    <property type="entry name" value="bHLH_dom"/>
</dbReference>
<evidence type="ECO:0000313" key="7">
    <source>
        <dbReference type="Proteomes" id="UP000233551"/>
    </source>
</evidence>
<dbReference type="InterPro" id="IPR015660">
    <property type="entry name" value="MASH1/Ascl1a-like"/>
</dbReference>
<dbReference type="Gene3D" id="4.10.280.10">
    <property type="entry name" value="Helix-loop-helix DNA-binding domain"/>
    <property type="match status" value="1"/>
</dbReference>
<comment type="caution">
    <text evidence="6">The sequence shown here is derived from an EMBL/GenBank/DDBJ whole genome shotgun (WGS) entry which is preliminary data.</text>
</comment>
<dbReference type="CDD" id="cd18914">
    <property type="entry name" value="bHLH_AtORG2_like"/>
    <property type="match status" value="1"/>
</dbReference>
<keyword evidence="2" id="KW-0805">Transcription regulation</keyword>
<evidence type="ECO:0000256" key="1">
    <source>
        <dbReference type="ARBA" id="ARBA00004123"/>
    </source>
</evidence>
<dbReference type="GO" id="GO:0090575">
    <property type="term" value="C:RNA polymerase II transcription regulator complex"/>
    <property type="evidence" value="ECO:0007669"/>
    <property type="project" value="TreeGrafter"/>
</dbReference>
<dbReference type="AlphaFoldDB" id="A0A2I0J3Q1"/>
<accession>A0A2I0J3Q1</accession>
<dbReference type="GO" id="GO:0046983">
    <property type="term" value="F:protein dimerization activity"/>
    <property type="evidence" value="ECO:0007669"/>
    <property type="project" value="InterPro"/>
</dbReference>
<keyword evidence="3" id="KW-0238">DNA-binding</keyword>
<evidence type="ECO:0000256" key="3">
    <source>
        <dbReference type="ARBA" id="ARBA00023125"/>
    </source>
</evidence>
<dbReference type="GeneID" id="116192433"/>
<dbReference type="PANTHER" id="PTHR13935">
    <property type="entry name" value="ACHAETE-SCUTE TRANSCRIPTION FACTOR-RELATED"/>
    <property type="match status" value="1"/>
</dbReference>
<dbReference type="FunFam" id="4.10.280.10:FF:000074">
    <property type="entry name" value="Transcription factor ORG2"/>
    <property type="match status" value="1"/>
</dbReference>
<proteinExistence type="predicted"/>
<dbReference type="PANTHER" id="PTHR13935:SF41">
    <property type="entry name" value="TRANSCRIPTION FACTOR ORG2-RELATED"/>
    <property type="match status" value="1"/>
</dbReference>
<evidence type="ECO:0000256" key="5">
    <source>
        <dbReference type="ARBA" id="ARBA00023242"/>
    </source>
</evidence>
<keyword evidence="7" id="KW-1185">Reference proteome</keyword>
<dbReference type="GO" id="GO:0010106">
    <property type="term" value="P:cellular response to iron ion starvation"/>
    <property type="evidence" value="ECO:0007669"/>
    <property type="project" value="UniProtKB-ARBA"/>
</dbReference>
<sequence length="308" mass="34889">MLALSPPLFSSNGWLVDDSMSHQQQQQQPPQQPPADYYQQHFSGIPKELLSPPQQSLLHFYFSQPSDDHPQQLDCFDPVTPSPKAASGDPSMVKKLNHNASERDRRRKINGLYSSLRSLLPASDQTKKLSIPSTVSRVLKYIPELQQQVQKLAKEKEDLLMRIPSKNEAEEDSPSAYYRGGLGIRQRTNSSASPEVVADERRSVSANRLSEREVAVQISTKKETESPLPEILLNLERDGFSLVNASTFESFGDNRVFYNLHVQVTYLDLTFICQDERINASDCDKVREKILSLCRKSDRVLPKRPGIH</sequence>
<comment type="subcellular location">
    <subcellularLocation>
        <location evidence="1">Nucleus</location>
    </subcellularLocation>
</comment>
<dbReference type="PROSITE" id="PS50888">
    <property type="entry name" value="BHLH"/>
    <property type="match status" value="1"/>
</dbReference>
<dbReference type="OrthoDB" id="6106870at2759"/>
<evidence type="ECO:0000313" key="6">
    <source>
        <dbReference type="EMBL" id="PKI50855.1"/>
    </source>
</evidence>
<evidence type="ECO:0000256" key="2">
    <source>
        <dbReference type="ARBA" id="ARBA00023015"/>
    </source>
</evidence>
<keyword evidence="5" id="KW-0539">Nucleus</keyword>
<keyword evidence="4" id="KW-0804">Transcription</keyword>
<gene>
    <name evidence="6" type="ORF">CRG98_028762</name>
</gene>
<protein>
    <submittedName>
        <fullName evidence="6">Uncharacterized protein</fullName>
    </submittedName>
</protein>
<name>A0A2I0J3Q1_PUNGR</name>
<dbReference type="Pfam" id="PF00010">
    <property type="entry name" value="HLH"/>
    <property type="match status" value="1"/>
</dbReference>
<dbReference type="SUPFAM" id="SSF47459">
    <property type="entry name" value="HLH, helix-loop-helix DNA-binding domain"/>
    <property type="match status" value="1"/>
</dbReference>
<dbReference type="Proteomes" id="UP000233551">
    <property type="component" value="Unassembled WGS sequence"/>
</dbReference>
<dbReference type="InterPro" id="IPR036638">
    <property type="entry name" value="HLH_DNA-bd_sf"/>
</dbReference>
<reference evidence="6 7" key="1">
    <citation type="submission" date="2017-11" db="EMBL/GenBank/DDBJ databases">
        <title>De-novo sequencing of pomegranate (Punica granatum L.) genome.</title>
        <authorList>
            <person name="Akparov Z."/>
            <person name="Amiraslanov A."/>
            <person name="Hajiyeva S."/>
            <person name="Abbasov M."/>
            <person name="Kaur K."/>
            <person name="Hamwieh A."/>
            <person name="Solovyev V."/>
            <person name="Salamov A."/>
            <person name="Braich B."/>
            <person name="Kosarev P."/>
            <person name="Mahmoud A."/>
            <person name="Hajiyev E."/>
            <person name="Babayeva S."/>
            <person name="Izzatullayeva V."/>
            <person name="Mammadov A."/>
            <person name="Mammadov A."/>
            <person name="Sharifova S."/>
            <person name="Ojaghi J."/>
            <person name="Eynullazada K."/>
            <person name="Bayramov B."/>
            <person name="Abdulazimova A."/>
            <person name="Shahmuradov I."/>
        </authorList>
    </citation>
    <scope>NUCLEOTIDE SEQUENCE [LARGE SCALE GENOMIC DNA]</scope>
    <source>
        <strain evidence="7">cv. AG2017</strain>
        <tissue evidence="6">Leaf</tissue>
    </source>
</reference>
<dbReference type="GO" id="GO:0000981">
    <property type="term" value="F:DNA-binding transcription factor activity, RNA polymerase II-specific"/>
    <property type="evidence" value="ECO:0007669"/>
    <property type="project" value="TreeGrafter"/>
</dbReference>
<dbReference type="EMBL" id="PGOL01002078">
    <property type="protein sequence ID" value="PKI50855.1"/>
    <property type="molecule type" value="Genomic_DNA"/>
</dbReference>